<dbReference type="InterPro" id="IPR013155">
    <property type="entry name" value="M/V/L/I-tRNA-synth_anticd-bd"/>
</dbReference>
<keyword evidence="9 15" id="KW-0862">Zinc</keyword>
<dbReference type="GO" id="GO:0005737">
    <property type="term" value="C:cytoplasm"/>
    <property type="evidence" value="ECO:0007669"/>
    <property type="project" value="UniProtKB-SubCell"/>
</dbReference>
<evidence type="ECO:0000256" key="11">
    <source>
        <dbReference type="ARBA" id="ARBA00022917"/>
    </source>
</evidence>
<dbReference type="PANTHER" id="PTHR42780">
    <property type="entry name" value="SOLEUCYL-TRNA SYNTHETASE"/>
    <property type="match status" value="1"/>
</dbReference>
<keyword evidence="7 15" id="KW-0479">Metal-binding</keyword>
<dbReference type="FunFam" id="3.40.50.620:FF:000063">
    <property type="entry name" value="Isoleucine--tRNA ligase"/>
    <property type="match status" value="1"/>
</dbReference>
<dbReference type="CDD" id="cd00818">
    <property type="entry name" value="IleRS_core"/>
    <property type="match status" value="1"/>
</dbReference>
<feature type="binding site" evidence="15">
    <location>
        <position position="622"/>
    </location>
    <ligand>
        <name>ATP</name>
        <dbReference type="ChEBI" id="CHEBI:30616"/>
    </ligand>
</feature>
<dbReference type="NCBIfam" id="TIGR00392">
    <property type="entry name" value="ileS"/>
    <property type="match status" value="1"/>
</dbReference>
<comment type="similarity">
    <text evidence="3 15">Belongs to the class-I aminoacyl-tRNA synthetase family. IleS type 2 subfamily.</text>
</comment>
<dbReference type="InterPro" id="IPR001412">
    <property type="entry name" value="aa-tRNA-synth_I_CS"/>
</dbReference>
<comment type="subunit">
    <text evidence="4 15">Monomer.</text>
</comment>
<evidence type="ECO:0000256" key="7">
    <source>
        <dbReference type="ARBA" id="ARBA00022723"/>
    </source>
</evidence>
<evidence type="ECO:0000256" key="8">
    <source>
        <dbReference type="ARBA" id="ARBA00022741"/>
    </source>
</evidence>
<dbReference type="PROSITE" id="PS00178">
    <property type="entry name" value="AA_TRNA_LIGASE_I"/>
    <property type="match status" value="1"/>
</dbReference>
<comment type="cofactor">
    <cofactor evidence="1 15">
        <name>Zn(2+)</name>
        <dbReference type="ChEBI" id="CHEBI:29105"/>
    </cofactor>
</comment>
<evidence type="ECO:0000256" key="6">
    <source>
        <dbReference type="ARBA" id="ARBA00022598"/>
    </source>
</evidence>
<keyword evidence="5 15" id="KW-0963">Cytoplasm</keyword>
<dbReference type="Gene3D" id="3.40.50.620">
    <property type="entry name" value="HUPs"/>
    <property type="match status" value="2"/>
</dbReference>
<dbReference type="GO" id="GO:0002161">
    <property type="term" value="F:aminoacyl-tRNA deacylase activity"/>
    <property type="evidence" value="ECO:0007669"/>
    <property type="project" value="InterPro"/>
</dbReference>
<dbReference type="CDD" id="cd07961">
    <property type="entry name" value="Anticodon_Ia_Ile_ABEc"/>
    <property type="match status" value="1"/>
</dbReference>
<evidence type="ECO:0000256" key="9">
    <source>
        <dbReference type="ARBA" id="ARBA00022833"/>
    </source>
</evidence>
<organism evidence="18 19">
    <name type="scientific">Candidatus Kaiserbacteria bacterium RIFCSPHIGHO2_12_FULL_53_13</name>
    <dbReference type="NCBI Taxonomy" id="1798502"/>
    <lineage>
        <taxon>Bacteria</taxon>
        <taxon>Candidatus Kaiseribacteriota</taxon>
    </lineage>
</organism>
<dbReference type="InterPro" id="IPR023586">
    <property type="entry name" value="Ile-tRNA-ligase_type2"/>
</dbReference>
<comment type="function">
    <text evidence="13 15">Catalyzes the attachment of isoleucine to tRNA(Ile). As IleRS can inadvertently accommodate and process structurally similar amino acids such as valine, to avoid such errors it has two additional distinct tRNA(Ile)-dependent editing activities. One activity is designated as 'pretransfer' editing and involves the hydrolysis of activated Val-AMP. The other activity is designated 'posttransfer' editing and involves deacylation of mischarged Val-tRNA(Ile).</text>
</comment>
<dbReference type="HAMAP" id="MF_02003">
    <property type="entry name" value="Ile_tRNA_synth_type2"/>
    <property type="match status" value="1"/>
</dbReference>
<evidence type="ECO:0000259" key="16">
    <source>
        <dbReference type="Pfam" id="PF00133"/>
    </source>
</evidence>
<comment type="domain">
    <text evidence="15">IleRS has two distinct active sites: one for aminoacylation and one for editing. The misactivated valine is translocated from the active site to the editing site, which sterically excludes the correctly activated isoleucine. The single editing site contains two valyl binding pockets, one specific for each substrate (Val-AMP or Val-tRNA(Ile)).</text>
</comment>
<dbReference type="GO" id="GO:0005524">
    <property type="term" value="F:ATP binding"/>
    <property type="evidence" value="ECO:0007669"/>
    <property type="project" value="UniProtKB-UniRule"/>
</dbReference>
<comment type="subcellular location">
    <subcellularLocation>
        <location evidence="2 15">Cytoplasm</location>
    </subcellularLocation>
</comment>
<dbReference type="FunFam" id="3.40.50.620:FF:000075">
    <property type="entry name" value="Isoleucine--tRNA ligase"/>
    <property type="match status" value="1"/>
</dbReference>
<evidence type="ECO:0000256" key="4">
    <source>
        <dbReference type="ARBA" id="ARBA00011245"/>
    </source>
</evidence>
<feature type="domain" description="Aminoacyl-tRNA synthetase class Ia" evidence="16">
    <location>
        <begin position="16"/>
        <end position="658"/>
    </location>
</feature>
<gene>
    <name evidence="15" type="primary">ileS</name>
    <name evidence="18" type="ORF">A3F27_01965</name>
</gene>
<reference evidence="18 19" key="1">
    <citation type="journal article" date="2016" name="Nat. Commun.">
        <title>Thousands of microbial genomes shed light on interconnected biogeochemical processes in an aquifer system.</title>
        <authorList>
            <person name="Anantharaman K."/>
            <person name="Brown C.T."/>
            <person name="Hug L.A."/>
            <person name="Sharon I."/>
            <person name="Castelle C.J."/>
            <person name="Probst A.J."/>
            <person name="Thomas B.C."/>
            <person name="Singh A."/>
            <person name="Wilkins M.J."/>
            <person name="Karaoz U."/>
            <person name="Brodie E.L."/>
            <person name="Williams K.H."/>
            <person name="Hubbard S.S."/>
            <person name="Banfield J.F."/>
        </authorList>
    </citation>
    <scope>NUCLEOTIDE SEQUENCE [LARGE SCALE GENOMIC DNA]</scope>
</reference>
<comment type="catalytic activity">
    <reaction evidence="14 15">
        <text>tRNA(Ile) + L-isoleucine + ATP = L-isoleucyl-tRNA(Ile) + AMP + diphosphate</text>
        <dbReference type="Rhea" id="RHEA:11060"/>
        <dbReference type="Rhea" id="RHEA-COMP:9666"/>
        <dbReference type="Rhea" id="RHEA-COMP:9695"/>
        <dbReference type="ChEBI" id="CHEBI:30616"/>
        <dbReference type="ChEBI" id="CHEBI:33019"/>
        <dbReference type="ChEBI" id="CHEBI:58045"/>
        <dbReference type="ChEBI" id="CHEBI:78442"/>
        <dbReference type="ChEBI" id="CHEBI:78528"/>
        <dbReference type="ChEBI" id="CHEBI:456215"/>
        <dbReference type="EC" id="6.1.1.5"/>
    </reaction>
</comment>
<comment type="caution">
    <text evidence="18">The sequence shown here is derived from an EMBL/GenBank/DDBJ whole genome shotgun (WGS) entry which is preliminary data.</text>
</comment>
<dbReference type="GO" id="GO:0000049">
    <property type="term" value="F:tRNA binding"/>
    <property type="evidence" value="ECO:0007669"/>
    <property type="project" value="InterPro"/>
</dbReference>
<dbReference type="SUPFAM" id="SSF47323">
    <property type="entry name" value="Anticodon-binding domain of a subclass of class I aminoacyl-tRNA synthetases"/>
    <property type="match status" value="1"/>
</dbReference>
<dbReference type="InterPro" id="IPR002300">
    <property type="entry name" value="aa-tRNA-synth_Ia"/>
</dbReference>
<sequence>MNEVRKSDTAKREEETLAFWKERKIFEKSLQKEAPKGEYVFYDGPPFATGLPHYGHIVASVIKDVVPRFWTMRGYHVPRVWGWDCHGLPIENIVEKELGFKHKKDILTMGIAKFNERCREQVLTYAHEWEKIIPRIGRWADMEHAYRTMDKPFMESVWWVFKRLYEKKLVYEDYRSMHICPRCETTLSQQEVSEGYKDVKDVAVTVKFKVKNPEKIGLKDDVYLLAWTTTPWTLPGNVALAVGYVYIYRLIQLTTERGVENVIVVDNQDLHKKLFSNYAQNDIVRTEKKWKGFELQEIEYEPLFNYYANDKNLKNRENGWKVYAADFITTDTGTGIAHEAPAFGADDWELAKKVNLPFVQHVNMDGTMKPEVKDFAGMEVKPRSDEDRVRLGTDIAVLKYLQEHGALFSKENVTHSYPHCWRCDTPLLNYATSSWFVSVTKIKDNLLKNAKAINWSPEHIKEGRWGNWLEGARDWSISRQRFWASVIPIWKCEACKKIKVFGSAAELEKASGKKVDDLHKHVVDEITVPCECGTAMRRIPDVLDTWFDSGSMPYGERHYPFESKEKFDKAFPAQFIAEGLDQTRAWFYYLHVLAGALFKKNAFQNVIVNGIVLAEDGKKMSKKLQNYPDPMEVVEKYGADALRFYLLSSPVMQAENLSFSEKGVDEVARKNVGRLGNVLSFYQLYADDTARGTGSAHVLDRWILARLDELVRETTQGFEKYQLDTATRPIADFIDDLSVWYLRRSRERFKAGGADTKAALSTLRHVLYTLSAVMAPAMPFFAEYLYQAVKEKNDPESVHLEEWPEVEEKGVLSKLFGGKDDVIPMMADARTIVTQALEARDKAGIKVRQPLASLSIPSGSKLADEYLSIVADEVNVKKVEKEGDVVELDTNITDELREEGIVRELIRSIQSARKEAGLFPMDKARMFLGVPDELQDIVARNSREISIATNSAGILVGAEDETKLRDAGEFKISVDVQYKRN</sequence>
<evidence type="ECO:0000256" key="3">
    <source>
        <dbReference type="ARBA" id="ARBA00007078"/>
    </source>
</evidence>
<dbReference type="InterPro" id="IPR033709">
    <property type="entry name" value="Anticodon_Ile_ABEc"/>
</dbReference>
<evidence type="ECO:0000313" key="18">
    <source>
        <dbReference type="EMBL" id="OGG71117.1"/>
    </source>
</evidence>
<dbReference type="Pfam" id="PF19302">
    <property type="entry name" value="DUF5915"/>
    <property type="match status" value="1"/>
</dbReference>
<evidence type="ECO:0000256" key="13">
    <source>
        <dbReference type="ARBA" id="ARBA00025217"/>
    </source>
</evidence>
<dbReference type="InterPro" id="IPR009080">
    <property type="entry name" value="tRNAsynth_Ia_anticodon-bd"/>
</dbReference>
<feature type="short sequence motif" description="'HIGH' region" evidence="15">
    <location>
        <begin position="46"/>
        <end position="56"/>
    </location>
</feature>
<dbReference type="GO" id="GO:0006428">
    <property type="term" value="P:isoleucyl-tRNA aminoacylation"/>
    <property type="evidence" value="ECO:0007669"/>
    <property type="project" value="UniProtKB-UniRule"/>
</dbReference>
<keyword evidence="6 15" id="KW-0436">Ligase</keyword>
<dbReference type="Gene3D" id="1.10.730.10">
    <property type="entry name" value="Isoleucyl-tRNA Synthetase, Domain 1"/>
    <property type="match status" value="1"/>
</dbReference>
<feature type="domain" description="Methionyl/Valyl/Leucyl/Isoleucyl-tRNA synthetase anticodon-binding" evidence="17">
    <location>
        <begin position="700"/>
        <end position="851"/>
    </location>
</feature>
<dbReference type="InterPro" id="IPR002301">
    <property type="entry name" value="Ile-tRNA-ligase"/>
</dbReference>
<dbReference type="AlphaFoldDB" id="A0A1F6EBX1"/>
<evidence type="ECO:0000256" key="10">
    <source>
        <dbReference type="ARBA" id="ARBA00022840"/>
    </source>
</evidence>
<dbReference type="Proteomes" id="UP000176689">
    <property type="component" value="Unassembled WGS sequence"/>
</dbReference>
<evidence type="ECO:0000313" key="19">
    <source>
        <dbReference type="Proteomes" id="UP000176689"/>
    </source>
</evidence>
<name>A0A1F6EBX1_9BACT</name>
<dbReference type="GO" id="GO:0004822">
    <property type="term" value="F:isoleucine-tRNA ligase activity"/>
    <property type="evidence" value="ECO:0007669"/>
    <property type="project" value="UniProtKB-UniRule"/>
</dbReference>
<dbReference type="InterPro" id="IPR014729">
    <property type="entry name" value="Rossmann-like_a/b/a_fold"/>
</dbReference>
<dbReference type="PRINTS" id="PR00984">
    <property type="entry name" value="TRNASYNTHILE"/>
</dbReference>
<dbReference type="InterPro" id="IPR009008">
    <property type="entry name" value="Val/Leu/Ile-tRNA-synth_edit"/>
</dbReference>
<accession>A0A1F6EBX1</accession>
<dbReference type="SUPFAM" id="SSF50677">
    <property type="entry name" value="ValRS/IleRS/LeuRS editing domain"/>
    <property type="match status" value="1"/>
</dbReference>
<evidence type="ECO:0000256" key="2">
    <source>
        <dbReference type="ARBA" id="ARBA00004496"/>
    </source>
</evidence>
<evidence type="ECO:0000256" key="14">
    <source>
        <dbReference type="ARBA" id="ARBA00048359"/>
    </source>
</evidence>
<dbReference type="GO" id="GO:0008270">
    <property type="term" value="F:zinc ion binding"/>
    <property type="evidence" value="ECO:0007669"/>
    <property type="project" value="UniProtKB-UniRule"/>
</dbReference>
<keyword evidence="8 15" id="KW-0547">Nucleotide-binding</keyword>
<feature type="short sequence motif" description="'KMSKS' region" evidence="15">
    <location>
        <begin position="619"/>
        <end position="623"/>
    </location>
</feature>
<dbReference type="SUPFAM" id="SSF52374">
    <property type="entry name" value="Nucleotidylyl transferase"/>
    <property type="match status" value="1"/>
</dbReference>
<evidence type="ECO:0000256" key="12">
    <source>
        <dbReference type="ARBA" id="ARBA00023146"/>
    </source>
</evidence>
<keyword evidence="12 15" id="KW-0030">Aminoacyl-tRNA synthetase</keyword>
<proteinExistence type="inferred from homology"/>
<keyword evidence="11 15" id="KW-0648">Protein biosynthesis</keyword>
<dbReference type="EMBL" id="MFLP01000015">
    <property type="protein sequence ID" value="OGG71117.1"/>
    <property type="molecule type" value="Genomic_DNA"/>
</dbReference>
<evidence type="ECO:0000256" key="15">
    <source>
        <dbReference type="HAMAP-Rule" id="MF_02003"/>
    </source>
</evidence>
<dbReference type="EC" id="6.1.1.5" evidence="15"/>
<evidence type="ECO:0000256" key="1">
    <source>
        <dbReference type="ARBA" id="ARBA00001947"/>
    </source>
</evidence>
<evidence type="ECO:0000259" key="17">
    <source>
        <dbReference type="Pfam" id="PF08264"/>
    </source>
</evidence>
<dbReference type="PANTHER" id="PTHR42780:SF1">
    <property type="entry name" value="ISOLEUCINE--TRNA LIGASE, CYTOPLASMIC"/>
    <property type="match status" value="1"/>
</dbReference>
<dbReference type="Pfam" id="PF00133">
    <property type="entry name" value="tRNA-synt_1"/>
    <property type="match status" value="1"/>
</dbReference>
<protein>
    <recommendedName>
        <fullName evidence="15">Isoleucine--tRNA ligase</fullName>
        <ecNumber evidence="15">6.1.1.5</ecNumber>
    </recommendedName>
    <alternativeName>
        <fullName evidence="15">Isoleucyl-tRNA synthetase</fullName>
        <shortName evidence="15">IleRS</shortName>
    </alternativeName>
</protein>
<dbReference type="Pfam" id="PF08264">
    <property type="entry name" value="Anticodon_1"/>
    <property type="match status" value="1"/>
</dbReference>
<evidence type="ECO:0000256" key="5">
    <source>
        <dbReference type="ARBA" id="ARBA00022490"/>
    </source>
</evidence>
<keyword evidence="10 15" id="KW-0067">ATP-binding</keyword>